<dbReference type="InterPro" id="IPR010504">
    <property type="entry name" value="AH_dom"/>
</dbReference>
<evidence type="ECO:0000256" key="1">
    <source>
        <dbReference type="SAM" id="MobiDB-lite"/>
    </source>
</evidence>
<feature type="region of interest" description="Disordered" evidence="1">
    <location>
        <begin position="408"/>
        <end position="447"/>
    </location>
</feature>
<feature type="region of interest" description="Disordered" evidence="1">
    <location>
        <begin position="470"/>
        <end position="494"/>
    </location>
</feature>
<protein>
    <recommendedName>
        <fullName evidence="2">AH domain-containing protein</fullName>
    </recommendedName>
</protein>
<feature type="compositionally biased region" description="Basic and acidic residues" evidence="1">
    <location>
        <begin position="299"/>
        <end position="324"/>
    </location>
</feature>
<feature type="compositionally biased region" description="Acidic residues" evidence="1">
    <location>
        <begin position="280"/>
        <end position="298"/>
    </location>
</feature>
<dbReference type="EMBL" id="GDRN01083635">
    <property type="protein sequence ID" value="JAI61642.1"/>
    <property type="molecule type" value="Transcribed_RNA"/>
</dbReference>
<accession>A0A0P4W7P1</accession>
<feature type="compositionally biased region" description="Low complexity" evidence="1">
    <location>
        <begin position="414"/>
        <end position="424"/>
    </location>
</feature>
<feature type="compositionally biased region" description="Pro residues" evidence="1">
    <location>
        <begin position="435"/>
        <end position="447"/>
    </location>
</feature>
<dbReference type="GO" id="GO:0019904">
    <property type="term" value="F:protein domain specific binding"/>
    <property type="evidence" value="ECO:0007669"/>
    <property type="project" value="InterPro"/>
</dbReference>
<dbReference type="AlphaFoldDB" id="A0A0P4W7P1"/>
<dbReference type="SUPFAM" id="SSF103657">
    <property type="entry name" value="BAR/IMD domain-like"/>
    <property type="match status" value="1"/>
</dbReference>
<evidence type="ECO:0000313" key="3">
    <source>
        <dbReference type="EMBL" id="JAI61641.1"/>
    </source>
</evidence>
<sequence>MTQQLHSYSGQNYDRWVQRNTNSSTLGKVQKQFWFTKSAVIRRLGKKEDEHVVASDAELDAKIELFKAIEISTKNLQVLLADYQNKICIMAQEENALGRLLKEQGKQDRTRAGKVMAAAGKSLSYTAQQRVALRNPLVRLFQEVDTFYSRAVEDTAATVAEMEKVRTEYRGALMWMKNVSQDFNPDQHSQLEKFREVQATVKLKKAKFDRMKLKSLQKIDLLAASRCNMFSHALIVYQNGLVAFSEKAARTMNNVATSFKGHQPYQFTVIRELADLPLDEDGEAGQADGEEAQADGEGEGEKMDSDEKTFFNAEYHDQPRKAKDGSAPTGKKAKAKKAEAKKTPSDSLVNLLEYDGSGESGGEGGDAPSSQLVDLLGPEMELPRTESETQQLLRELFESPVRQPLPVFGSSDVAATPSTTAATTGVPHDPSDPFSLPPGPKTQPGQPPQNMFLPSQLLDFGLQGWQLPTTTSPTTPNTIAQATPSPSGAARPPTTTTTLKEEVQKLDWYKVFQDIDPLADPANALFSPSAEEGKQC</sequence>
<proteinExistence type="predicted"/>
<name>A0A0P4W7P1_SCYOL</name>
<organism evidence="3">
    <name type="scientific">Scylla olivacea</name>
    <name type="common">Orange mud crab</name>
    <name type="synonym">Cancer olivacea</name>
    <dbReference type="NCBI Taxonomy" id="85551"/>
    <lineage>
        <taxon>Eukaryota</taxon>
        <taxon>Metazoa</taxon>
        <taxon>Ecdysozoa</taxon>
        <taxon>Arthropoda</taxon>
        <taxon>Crustacea</taxon>
        <taxon>Multicrustacea</taxon>
        <taxon>Malacostraca</taxon>
        <taxon>Eumalacostraca</taxon>
        <taxon>Eucarida</taxon>
        <taxon>Decapoda</taxon>
        <taxon>Pleocyemata</taxon>
        <taxon>Brachyura</taxon>
        <taxon>Eubrachyura</taxon>
        <taxon>Portunoidea</taxon>
        <taxon>Portunidae</taxon>
        <taxon>Portuninae</taxon>
        <taxon>Scylla</taxon>
    </lineage>
</organism>
<dbReference type="SMART" id="SM01015">
    <property type="entry name" value="Arfaptin"/>
    <property type="match status" value="1"/>
</dbReference>
<dbReference type="PANTHER" id="PTHR10164">
    <property type="entry name" value="ISLET CELL AUTOANTIGEN 1"/>
    <property type="match status" value="1"/>
</dbReference>
<dbReference type="InterPro" id="IPR027267">
    <property type="entry name" value="AH/BAR_dom_sf"/>
</dbReference>
<evidence type="ECO:0000259" key="2">
    <source>
        <dbReference type="PROSITE" id="PS50870"/>
    </source>
</evidence>
<dbReference type="InterPro" id="IPR024114">
    <property type="entry name" value="Islet_autoAg_Ica1/Ica1-like"/>
</dbReference>
<feature type="domain" description="AH" evidence="2">
    <location>
        <begin position="54"/>
        <end position="257"/>
    </location>
</feature>
<reference evidence="3" key="1">
    <citation type="submission" date="2015-09" db="EMBL/GenBank/DDBJ databases">
        <title>Scylla olivacea transcriptome.</title>
        <authorList>
            <person name="Ikhwanuddin M."/>
        </authorList>
    </citation>
    <scope>NUCLEOTIDE SEQUENCE</scope>
</reference>
<dbReference type="FunFam" id="1.20.1270.60:FF:000068">
    <property type="entry name" value="Islet cell autoantigen"/>
    <property type="match status" value="1"/>
</dbReference>
<dbReference type="GO" id="GO:0051049">
    <property type="term" value="P:regulation of transport"/>
    <property type="evidence" value="ECO:0007669"/>
    <property type="project" value="TreeGrafter"/>
</dbReference>
<dbReference type="EMBL" id="GDRN01083636">
    <property type="protein sequence ID" value="JAI61641.1"/>
    <property type="molecule type" value="Transcribed_RNA"/>
</dbReference>
<dbReference type="Pfam" id="PF04629">
    <property type="entry name" value="ICA69"/>
    <property type="match status" value="1"/>
</dbReference>
<dbReference type="Gene3D" id="1.20.1270.60">
    <property type="entry name" value="Arfaptin homology (AH) domain/BAR domain"/>
    <property type="match status" value="1"/>
</dbReference>
<dbReference type="GO" id="GO:0005794">
    <property type="term" value="C:Golgi apparatus"/>
    <property type="evidence" value="ECO:0007669"/>
    <property type="project" value="TreeGrafter"/>
</dbReference>
<feature type="region of interest" description="Disordered" evidence="1">
    <location>
        <begin position="280"/>
        <end position="372"/>
    </location>
</feature>
<dbReference type="Pfam" id="PF06456">
    <property type="entry name" value="Arfaptin"/>
    <property type="match status" value="1"/>
</dbReference>
<dbReference type="PANTHER" id="PTHR10164:SF4">
    <property type="entry name" value="GH23156P"/>
    <property type="match status" value="1"/>
</dbReference>
<dbReference type="InterPro" id="IPR006723">
    <property type="entry name" value="Islet_autoAg_Ica1_C"/>
</dbReference>
<dbReference type="PROSITE" id="PS50870">
    <property type="entry name" value="AH"/>
    <property type="match status" value="1"/>
</dbReference>
<dbReference type="SMART" id="SM01237">
    <property type="entry name" value="ICA69"/>
    <property type="match status" value="1"/>
</dbReference>